<proteinExistence type="predicted"/>
<dbReference type="SUPFAM" id="SSF54292">
    <property type="entry name" value="2Fe-2S ferredoxin-like"/>
    <property type="match status" value="1"/>
</dbReference>
<accession>A0A2M9Q4W4</accession>
<dbReference type="CDD" id="cd00207">
    <property type="entry name" value="fer2"/>
    <property type="match status" value="1"/>
</dbReference>
<dbReference type="InterPro" id="IPR036010">
    <property type="entry name" value="2Fe-2S_ferredoxin-like_sf"/>
</dbReference>
<evidence type="ECO:0000259" key="3">
    <source>
        <dbReference type="PROSITE" id="PS51085"/>
    </source>
</evidence>
<comment type="caution">
    <text evidence="4">The sequence shown here is derived from an EMBL/GenBank/DDBJ whole genome shotgun (WGS) entry which is preliminary data.</text>
</comment>
<protein>
    <submittedName>
        <fullName evidence="4">(2Fe-2S)-binding protein</fullName>
    </submittedName>
</protein>
<keyword evidence="2" id="KW-0274">FAD</keyword>
<dbReference type="AlphaFoldDB" id="A0A2M9Q4W4"/>
<feature type="domain" description="2Fe-2S ferredoxin-type" evidence="3">
    <location>
        <begin position="2"/>
        <end position="98"/>
    </location>
</feature>
<dbReference type="PANTHER" id="PTHR43644">
    <property type="entry name" value="NA(+)-TRANSLOCATING NADH-QUINONE REDUCTASE SUBUNIT"/>
    <property type="match status" value="1"/>
</dbReference>
<dbReference type="PANTHER" id="PTHR43644:SF1">
    <property type="entry name" value="NAD(P)H-FLAVIN REDUCTASE"/>
    <property type="match status" value="1"/>
</dbReference>
<dbReference type="InterPro" id="IPR012675">
    <property type="entry name" value="Beta-grasp_dom_sf"/>
</dbReference>
<keyword evidence="1" id="KW-0285">Flavoprotein</keyword>
<dbReference type="Pfam" id="PF00111">
    <property type="entry name" value="Fer2"/>
    <property type="match status" value="1"/>
</dbReference>
<dbReference type="Proteomes" id="UP000232101">
    <property type="component" value="Unassembled WGS sequence"/>
</dbReference>
<dbReference type="InterPro" id="IPR001041">
    <property type="entry name" value="2Fe-2S_ferredoxin-type"/>
</dbReference>
<name>A0A2M9Q4W4_9BACI</name>
<organism evidence="4 5">
    <name type="scientific">Lysinibacillus xylanilyticus</name>
    <dbReference type="NCBI Taxonomy" id="582475"/>
    <lineage>
        <taxon>Bacteria</taxon>
        <taxon>Bacillati</taxon>
        <taxon>Bacillota</taxon>
        <taxon>Bacilli</taxon>
        <taxon>Bacillales</taxon>
        <taxon>Bacillaceae</taxon>
        <taxon>Lysinibacillus</taxon>
    </lineage>
</organism>
<dbReference type="GO" id="GO:0051536">
    <property type="term" value="F:iron-sulfur cluster binding"/>
    <property type="evidence" value="ECO:0007669"/>
    <property type="project" value="InterPro"/>
</dbReference>
<dbReference type="PROSITE" id="PS51085">
    <property type="entry name" value="2FE2S_FER_2"/>
    <property type="match status" value="1"/>
</dbReference>
<dbReference type="EMBL" id="PHQY01000646">
    <property type="protein sequence ID" value="PJO43119.1"/>
    <property type="molecule type" value="Genomic_DNA"/>
</dbReference>
<evidence type="ECO:0000313" key="5">
    <source>
        <dbReference type="Proteomes" id="UP000232101"/>
    </source>
</evidence>
<evidence type="ECO:0000313" key="4">
    <source>
        <dbReference type="EMBL" id="PJO43119.1"/>
    </source>
</evidence>
<dbReference type="RefSeq" id="WP_100543763.1">
    <property type="nucleotide sequence ID" value="NZ_CP158849.1"/>
</dbReference>
<gene>
    <name evidence="4" type="ORF">CWD94_15290</name>
</gene>
<reference evidence="4 5" key="1">
    <citation type="submission" date="2017-11" db="EMBL/GenBank/DDBJ databases">
        <title>Bacterial isolate from king chilli rhizosphere.</title>
        <authorList>
            <person name="Takhelmayum P."/>
            <person name="Sarangthem I."/>
        </authorList>
    </citation>
    <scope>NUCLEOTIDE SEQUENCE [LARGE SCALE GENOMIC DNA]</scope>
    <source>
        <strain evidence="5">t26</strain>
    </source>
</reference>
<evidence type="ECO:0000256" key="1">
    <source>
        <dbReference type="ARBA" id="ARBA00022630"/>
    </source>
</evidence>
<evidence type="ECO:0000256" key="2">
    <source>
        <dbReference type="ARBA" id="ARBA00022827"/>
    </source>
</evidence>
<dbReference type="STRING" id="582475.ACZ11_06130"/>
<sequence length="111" mass="12382">MPFVTVFGGKTFEVEEGKKLVLALEDNDINIFHQCGGMAKCTTCRVEVLAGEYMDISKIEKNAFAIKNIDENIYEDCLRLSCQIRVIGDITVRPILTSENTQGKRGPRPAD</sequence>
<dbReference type="Gene3D" id="3.10.20.30">
    <property type="match status" value="1"/>
</dbReference>